<dbReference type="PROSITE" id="PS51257">
    <property type="entry name" value="PROKAR_LIPOPROTEIN"/>
    <property type="match status" value="1"/>
</dbReference>
<protein>
    <submittedName>
        <fullName evidence="3">Gluconolaconase</fullName>
    </submittedName>
</protein>
<evidence type="ECO:0000259" key="2">
    <source>
        <dbReference type="Pfam" id="PF08450"/>
    </source>
</evidence>
<name>A0A3N0V6L4_9PROT</name>
<keyword evidence="4" id="KW-1185">Reference proteome</keyword>
<feature type="domain" description="SMP-30/Gluconolactonase/LRE-like region" evidence="2">
    <location>
        <begin position="90"/>
        <end position="247"/>
    </location>
</feature>
<proteinExistence type="predicted"/>
<dbReference type="InterPro" id="IPR013658">
    <property type="entry name" value="SGL"/>
</dbReference>
<comment type="caution">
    <text evidence="3">The sequence shown here is derived from an EMBL/GenBank/DDBJ whole genome shotgun (WGS) entry which is preliminary data.</text>
</comment>
<dbReference type="PANTHER" id="PTHR47572">
    <property type="entry name" value="LIPOPROTEIN-RELATED"/>
    <property type="match status" value="1"/>
</dbReference>
<dbReference type="PANTHER" id="PTHR47572:SF5">
    <property type="entry name" value="BLR2277 PROTEIN"/>
    <property type="match status" value="1"/>
</dbReference>
<evidence type="ECO:0000313" key="4">
    <source>
        <dbReference type="Proteomes" id="UP000275137"/>
    </source>
</evidence>
<reference evidence="3 4" key="1">
    <citation type="submission" date="2018-10" db="EMBL/GenBank/DDBJ databases">
        <authorList>
            <person name="Chen W.-M."/>
        </authorList>
    </citation>
    <scope>NUCLEOTIDE SEQUENCE [LARGE SCALE GENOMIC DNA]</scope>
    <source>
        <strain evidence="3 4">H-5</strain>
    </source>
</reference>
<dbReference type="AlphaFoldDB" id="A0A3N0V6L4"/>
<dbReference type="RefSeq" id="WP_123236431.1">
    <property type="nucleotide sequence ID" value="NZ_RJVP01000001.1"/>
</dbReference>
<evidence type="ECO:0000313" key="3">
    <source>
        <dbReference type="EMBL" id="ROH88440.1"/>
    </source>
</evidence>
<dbReference type="Pfam" id="PF08450">
    <property type="entry name" value="SGL"/>
    <property type="match status" value="1"/>
</dbReference>
<dbReference type="SUPFAM" id="SSF63829">
    <property type="entry name" value="Calcium-dependent phosphotriesterase"/>
    <property type="match status" value="1"/>
</dbReference>
<dbReference type="InterPro" id="IPR011042">
    <property type="entry name" value="6-blade_b-propeller_TolB-like"/>
</dbReference>
<dbReference type="Gene3D" id="2.120.10.30">
    <property type="entry name" value="TolB, C-terminal domain"/>
    <property type="match status" value="1"/>
</dbReference>
<organism evidence="3 4">
    <name type="scientific">Pseudomethylobacillus aquaticus</name>
    <dbReference type="NCBI Taxonomy" id="2676064"/>
    <lineage>
        <taxon>Bacteria</taxon>
        <taxon>Pseudomonadati</taxon>
        <taxon>Pseudomonadota</taxon>
        <taxon>Betaproteobacteria</taxon>
        <taxon>Nitrosomonadales</taxon>
        <taxon>Methylophilaceae</taxon>
        <taxon>Pseudomethylobacillus</taxon>
    </lineage>
</organism>
<dbReference type="EMBL" id="RJVP01000001">
    <property type="protein sequence ID" value="ROH88440.1"/>
    <property type="molecule type" value="Genomic_DNA"/>
</dbReference>
<accession>A0A3N0V6L4</accession>
<keyword evidence="1" id="KW-0732">Signal</keyword>
<feature type="chain" id="PRO_5018285554" evidence="1">
    <location>
        <begin position="23"/>
        <end position="283"/>
    </location>
</feature>
<dbReference type="Proteomes" id="UP000275137">
    <property type="component" value="Unassembled WGS sequence"/>
</dbReference>
<gene>
    <name evidence="3" type="ORF">ED236_03030</name>
</gene>
<evidence type="ECO:0000256" key="1">
    <source>
        <dbReference type="SAM" id="SignalP"/>
    </source>
</evidence>
<feature type="signal peptide" evidence="1">
    <location>
        <begin position="1"/>
        <end position="22"/>
    </location>
</feature>
<dbReference type="InterPro" id="IPR051262">
    <property type="entry name" value="SMP-30/CGR1_Lactonase"/>
</dbReference>
<sequence>MVNLWRCSPVFAALLMVACAPAESTGPSKISGLKTPESVVAAADGRVFVSEINGFDKNGDGQISVISPNGKLSVFATGMDDPKGLAMIADDLYVADKTRVLKVAPDGSWTVFADTLDFPRTPQFLNDLEPDPQGNLYVSDSGDLSKGGAIYKINPAGEVSLIIDAERDARILAPNGLLMDDTGTVMLQVDFATGVLYRLDINTGDMVDIAEGFGGGDGLVHTATGDMYVSDWKNGKVFKVDTAGEVHLIKDGFQASADIALSADGKHLLVPDMKAGELIWLPI</sequence>